<evidence type="ECO:0000256" key="3">
    <source>
        <dbReference type="ARBA" id="ARBA00022475"/>
    </source>
</evidence>
<dbReference type="CDD" id="cd06261">
    <property type="entry name" value="TM_PBP2"/>
    <property type="match status" value="1"/>
</dbReference>
<dbReference type="PANTHER" id="PTHR30450">
    <property type="entry name" value="ABC TRANSPORTER PERMEASE"/>
    <property type="match status" value="1"/>
</dbReference>
<keyword evidence="4 7" id="KW-0812">Transmembrane</keyword>
<comment type="caution">
    <text evidence="10">The sequence shown here is derived from an EMBL/GenBank/DDBJ whole genome shotgun (WGS) entry which is preliminary data.</text>
</comment>
<dbReference type="InterPro" id="IPR035906">
    <property type="entry name" value="MetI-like_sf"/>
</dbReference>
<protein>
    <submittedName>
        <fullName evidence="10">ABC transporter permease</fullName>
    </submittedName>
    <submittedName>
        <fullName evidence="9">ABC-type methionine transport system, permease component</fullName>
    </submittedName>
</protein>
<dbReference type="Pfam" id="PF00528">
    <property type="entry name" value="BPD_transp_1"/>
    <property type="match status" value="1"/>
</dbReference>
<comment type="similarity">
    <text evidence="7">Belongs to the binding-protein-dependent transport system permease family.</text>
</comment>
<feature type="transmembrane region" description="Helical" evidence="7">
    <location>
        <begin position="39"/>
        <end position="60"/>
    </location>
</feature>
<evidence type="ECO:0000256" key="1">
    <source>
        <dbReference type="ARBA" id="ARBA00004651"/>
    </source>
</evidence>
<evidence type="ECO:0000313" key="11">
    <source>
        <dbReference type="Proteomes" id="UP000199681"/>
    </source>
</evidence>
<dbReference type="GO" id="GO:0048473">
    <property type="term" value="P:D-methionine transmembrane transport"/>
    <property type="evidence" value="ECO:0007669"/>
    <property type="project" value="TreeGrafter"/>
</dbReference>
<name>A0A1I2YA01_9MICO</name>
<dbReference type="PROSITE" id="PS50928">
    <property type="entry name" value="ABC_TM1"/>
    <property type="match status" value="1"/>
</dbReference>
<dbReference type="Gene3D" id="1.10.3720.10">
    <property type="entry name" value="MetI-like"/>
    <property type="match status" value="1"/>
</dbReference>
<feature type="domain" description="ABC transmembrane type-1" evidence="8">
    <location>
        <begin position="35"/>
        <end position="229"/>
    </location>
</feature>
<feature type="transmembrane region" description="Helical" evidence="7">
    <location>
        <begin position="209"/>
        <end position="229"/>
    </location>
</feature>
<feature type="transmembrane region" description="Helical" evidence="7">
    <location>
        <begin position="182"/>
        <end position="203"/>
    </location>
</feature>
<evidence type="ECO:0000256" key="4">
    <source>
        <dbReference type="ARBA" id="ARBA00022692"/>
    </source>
</evidence>
<dbReference type="AlphaFoldDB" id="A0A1I2YA01"/>
<evidence type="ECO:0000256" key="5">
    <source>
        <dbReference type="ARBA" id="ARBA00022989"/>
    </source>
</evidence>
<organism evidence="10 12">
    <name type="scientific">Cryobacterium levicorallinum</name>
    <dbReference type="NCBI Taxonomy" id="995038"/>
    <lineage>
        <taxon>Bacteria</taxon>
        <taxon>Bacillati</taxon>
        <taxon>Actinomycetota</taxon>
        <taxon>Actinomycetes</taxon>
        <taxon>Micrococcales</taxon>
        <taxon>Microbacteriaceae</taxon>
        <taxon>Cryobacterium</taxon>
    </lineage>
</organism>
<keyword evidence="2 7" id="KW-0813">Transport</keyword>
<dbReference type="STRING" id="995038.SAMN05216274_101375"/>
<keyword evidence="6 7" id="KW-0472">Membrane</keyword>
<dbReference type="InterPro" id="IPR051322">
    <property type="entry name" value="AA_ABC_Transporter_Permease"/>
</dbReference>
<evidence type="ECO:0000256" key="2">
    <source>
        <dbReference type="ARBA" id="ARBA00022448"/>
    </source>
</evidence>
<accession>A0A1I2YA01</accession>
<evidence type="ECO:0000256" key="6">
    <source>
        <dbReference type="ARBA" id="ARBA00023136"/>
    </source>
</evidence>
<evidence type="ECO:0000256" key="7">
    <source>
        <dbReference type="RuleBase" id="RU363032"/>
    </source>
</evidence>
<keyword evidence="5 7" id="KW-1133">Transmembrane helix</keyword>
<keyword evidence="3" id="KW-1003">Cell membrane</keyword>
<dbReference type="Proteomes" id="UP000297963">
    <property type="component" value="Unassembled WGS sequence"/>
</dbReference>
<dbReference type="GO" id="GO:0005886">
    <property type="term" value="C:plasma membrane"/>
    <property type="evidence" value="ECO:0007669"/>
    <property type="project" value="UniProtKB-SubCell"/>
</dbReference>
<dbReference type="PANTHER" id="PTHR30450:SF1">
    <property type="entry name" value="D-METHIONINE TRANSPORT SYSTEM PERMEASE PROTEIN METI-RELATED"/>
    <property type="match status" value="1"/>
</dbReference>
<dbReference type="InterPro" id="IPR000515">
    <property type="entry name" value="MetI-like"/>
</dbReference>
<sequence length="255" mass="26632">MSAALSVLATGIRTALPTNNNVPIAEIPALVFPALIDTLIMVGIVMVIVVLVGVPLGALVHNLAPGGLVENPALHQSISWIVSIGRSLPFLILMASIVPFTRFITGTNIGIAAAVVPMAIAGIAFFTRIVENSLRGVPPTLVRVARASGASPLQIVRTAQLSEALPAIIGGLTINTIAMIEYSAIAGTIGAGGIGYVAVTYGYQRFDNTVMLATIIILVATVATVQLLGDRLVRLATPHARERQPRRAKSMPVPR</sequence>
<comment type="subcellular location">
    <subcellularLocation>
        <location evidence="1 7">Cell membrane</location>
        <topology evidence="1 7">Multi-pass membrane protein</topology>
    </subcellularLocation>
</comment>
<evidence type="ECO:0000313" key="10">
    <source>
        <dbReference type="EMBL" id="TFB85182.1"/>
    </source>
</evidence>
<keyword evidence="11" id="KW-1185">Reference proteome</keyword>
<dbReference type="EMBL" id="FOPW01000001">
    <property type="protein sequence ID" value="SFH21201.1"/>
    <property type="molecule type" value="Genomic_DNA"/>
</dbReference>
<dbReference type="SUPFAM" id="SSF161098">
    <property type="entry name" value="MetI-like"/>
    <property type="match status" value="1"/>
</dbReference>
<gene>
    <name evidence="10" type="ORF">E3O11_09135</name>
    <name evidence="9" type="ORF">SAMN05216274_101375</name>
</gene>
<reference evidence="10 12" key="2">
    <citation type="submission" date="2019-03" db="EMBL/GenBank/DDBJ databases">
        <title>Genomics of glacier-inhabiting Cryobacterium strains.</title>
        <authorList>
            <person name="Liu Q."/>
            <person name="Xin Y.-H."/>
        </authorList>
    </citation>
    <scope>NUCLEOTIDE SEQUENCE [LARGE SCALE GENOMIC DNA]</scope>
    <source>
        <strain evidence="10 12">Hh34</strain>
    </source>
</reference>
<dbReference type="EMBL" id="SOFE01000014">
    <property type="protein sequence ID" value="TFB85182.1"/>
    <property type="molecule type" value="Genomic_DNA"/>
</dbReference>
<evidence type="ECO:0000313" key="12">
    <source>
        <dbReference type="Proteomes" id="UP000297963"/>
    </source>
</evidence>
<reference evidence="9 11" key="1">
    <citation type="submission" date="2016-10" db="EMBL/GenBank/DDBJ databases">
        <authorList>
            <person name="Varghese N."/>
            <person name="Submissions S."/>
        </authorList>
    </citation>
    <scope>NUCLEOTIDE SEQUENCE [LARGE SCALE GENOMIC DNA]</scope>
    <source>
        <strain evidence="9 11">GMCC 1.11211</strain>
    </source>
</reference>
<dbReference type="Proteomes" id="UP000199681">
    <property type="component" value="Unassembled WGS sequence"/>
</dbReference>
<proteinExistence type="inferred from homology"/>
<dbReference type="RefSeq" id="WP_092448170.1">
    <property type="nucleotide sequence ID" value="NZ_BKAC01000010.1"/>
</dbReference>
<feature type="transmembrane region" description="Helical" evidence="7">
    <location>
        <begin position="106"/>
        <end position="126"/>
    </location>
</feature>
<feature type="transmembrane region" description="Helical" evidence="7">
    <location>
        <begin position="80"/>
        <end position="100"/>
    </location>
</feature>
<evidence type="ECO:0000313" key="9">
    <source>
        <dbReference type="EMBL" id="SFH21201.1"/>
    </source>
</evidence>
<evidence type="ECO:0000259" key="8">
    <source>
        <dbReference type="PROSITE" id="PS50928"/>
    </source>
</evidence>